<feature type="non-terminal residue" evidence="3">
    <location>
        <position position="884"/>
    </location>
</feature>
<dbReference type="InterPro" id="IPR048732">
    <property type="entry name" value="CFA69"/>
</dbReference>
<proteinExistence type="predicted"/>
<dbReference type="InterPro" id="IPR011989">
    <property type="entry name" value="ARM-like"/>
</dbReference>
<dbReference type="EMBL" id="WEIW01000018">
    <property type="protein sequence ID" value="NWH29534.1"/>
    <property type="molecule type" value="Genomic_DNA"/>
</dbReference>
<accession>A0A850UGM4</accession>
<sequence length="884" mass="98724">MASLAAAGPPAPRAASRSPALSPSRSGGERRTTAPDAAQDTQLRSVDLNHVITLLRDSSSEDLEKEQLKTLKKVVKHFENGFPLEDVARITEILNLCAEKMNEQEAFADPLCELIKLFGLPFQKKKSSDEVNYSIEVSQSIAQLGYLMRVPSSQVKIQICKSIVSFYEMELPGKLLPGYQPTSPNYKIQMAEAGGLAEVLVLSLALVENQLTEKLWLLKALQHLSTSGISCGQMVKAQAASRLCLYLNGADPSGQLVLRSSDILWNLLEKASKEEVLNQLRSLECVHTLKEVFVDLMCGFRHCDRQLRNDLLVIATLLAESPAVPMIESGFAKVLIVLATCTEVKLPNPLVKGFKLTYSFEDFEMKKLLFNVIGILSKDPSAAQLLSENHVMPALLYYVKQNQKPGFPDWPAAQYEELQLHAIAVLASVAPVLVDKYLSCQANTLLLVFLEWCIGQDPFFGRGNSFHGTGGRGNKLAQMRYSLRALRSVVSLYDEAVSVDLCDQGAISQLLDILKYAADKFKEKEGTVLLEIQTDILFILSVLCENDVHRKELFSCEGIGILVPFFRMDPRKLSSGLGCNCLLLSALDCLWSCVIGCYIAEDSFIEKQGIFLLLDLLALKEKSLCNIILGILVEFSDNPKTTVYMNTWQGKRDQTAANLLIQLWRQEELDLGVRRDQYGKIVDTKRPIATSFQKQQKVIPLPASCPTLAIMEISESIRAKVYLLFCKLGFENLPGLSAKDFVTLAIIQRYIDFKIGEVWSEISAEIKEEFRPVTSDLKTLKLISEVSENTGKTVLALQTEALERQHHHETQEEKSTYKEIQAAYTQRELIKKSWENFLARTSNYEALKKAKVLQETLIEASRPKSKIQNIPVHSADIPKIHATV</sequence>
<name>A0A850UGM4_9CORV</name>
<dbReference type="GO" id="GO:0097730">
    <property type="term" value="C:non-motile cilium"/>
    <property type="evidence" value="ECO:0007669"/>
    <property type="project" value="TreeGrafter"/>
</dbReference>
<feature type="compositionally biased region" description="Low complexity" evidence="1">
    <location>
        <begin position="1"/>
        <end position="26"/>
    </location>
</feature>
<dbReference type="Gene3D" id="1.25.10.10">
    <property type="entry name" value="Leucine-rich Repeat Variant"/>
    <property type="match status" value="1"/>
</dbReference>
<dbReference type="GO" id="GO:0097225">
    <property type="term" value="C:sperm midpiece"/>
    <property type="evidence" value="ECO:0007669"/>
    <property type="project" value="TreeGrafter"/>
</dbReference>
<dbReference type="GO" id="GO:1990834">
    <property type="term" value="P:response to odorant"/>
    <property type="evidence" value="ECO:0007669"/>
    <property type="project" value="TreeGrafter"/>
</dbReference>
<dbReference type="PANTHER" id="PTHR14716:SF0">
    <property type="entry name" value="CILIA- AND FLAGELLA-ASSOCIATED PROTEIN 69"/>
    <property type="match status" value="1"/>
</dbReference>
<dbReference type="Pfam" id="PF21049">
    <property type="entry name" value="CFA69_ARM_rpt"/>
    <property type="match status" value="1"/>
</dbReference>
<dbReference type="Proteomes" id="UP000640999">
    <property type="component" value="Unassembled WGS sequence"/>
</dbReference>
<dbReference type="OrthoDB" id="191673at2759"/>
<evidence type="ECO:0000313" key="4">
    <source>
        <dbReference type="Proteomes" id="UP000640999"/>
    </source>
</evidence>
<comment type="caution">
    <text evidence="3">The sequence shown here is derived from an EMBL/GenBank/DDBJ whole genome shotgun (WGS) entry which is preliminary data.</text>
</comment>
<protein>
    <submittedName>
        <fullName evidence="3">CFA69 protein</fullName>
    </submittedName>
</protein>
<feature type="domain" description="Cilia- and flagella-associated protein 69 ARM repeats" evidence="2">
    <location>
        <begin position="46"/>
        <end position="762"/>
    </location>
</feature>
<feature type="region of interest" description="Disordered" evidence="1">
    <location>
        <begin position="1"/>
        <end position="42"/>
    </location>
</feature>
<feature type="non-terminal residue" evidence="3">
    <location>
        <position position="1"/>
    </location>
</feature>
<dbReference type="SUPFAM" id="SSF48371">
    <property type="entry name" value="ARM repeat"/>
    <property type="match status" value="2"/>
</dbReference>
<dbReference type="PANTHER" id="PTHR14716">
    <property type="entry name" value="CILIA- AND FLAGELLA-ASSOCIATED PROTEIN 69"/>
    <property type="match status" value="1"/>
</dbReference>
<evidence type="ECO:0000313" key="3">
    <source>
        <dbReference type="EMBL" id="NWH29534.1"/>
    </source>
</evidence>
<dbReference type="GO" id="GO:0042048">
    <property type="term" value="P:olfactory behavior"/>
    <property type="evidence" value="ECO:0007669"/>
    <property type="project" value="TreeGrafter"/>
</dbReference>
<dbReference type="GO" id="GO:1902093">
    <property type="term" value="P:positive regulation of flagellated sperm motility"/>
    <property type="evidence" value="ECO:0007669"/>
    <property type="project" value="TreeGrafter"/>
</dbReference>
<keyword evidence="4" id="KW-1185">Reference proteome</keyword>
<gene>
    <name evidence="3" type="primary">Cfap69</name>
    <name evidence="3" type="ORF">CHLHAR_R10019</name>
</gene>
<evidence type="ECO:0000256" key="1">
    <source>
        <dbReference type="SAM" id="MobiDB-lite"/>
    </source>
</evidence>
<dbReference type="AlphaFoldDB" id="A0A850UGM4"/>
<reference evidence="3" key="1">
    <citation type="submission" date="2019-10" db="EMBL/GenBank/DDBJ databases">
        <title>Bird 10,000 Genomes (B10K) Project - Family phase.</title>
        <authorList>
            <person name="Zhang G."/>
        </authorList>
    </citation>
    <scope>NUCLEOTIDE SEQUENCE</scope>
    <source>
        <strain evidence="3">B10K-IZ-033-78</strain>
        <tissue evidence="3">Muscle</tissue>
    </source>
</reference>
<evidence type="ECO:0000259" key="2">
    <source>
        <dbReference type="Pfam" id="PF21049"/>
    </source>
</evidence>
<dbReference type="InterPro" id="IPR016024">
    <property type="entry name" value="ARM-type_fold"/>
</dbReference>
<organism evidence="3 4">
    <name type="scientific">Chloropsis hardwickii</name>
    <dbReference type="NCBI Taxonomy" id="667144"/>
    <lineage>
        <taxon>Eukaryota</taxon>
        <taxon>Metazoa</taxon>
        <taxon>Chordata</taxon>
        <taxon>Craniata</taxon>
        <taxon>Vertebrata</taxon>
        <taxon>Euteleostomi</taxon>
        <taxon>Archelosauria</taxon>
        <taxon>Archosauria</taxon>
        <taxon>Dinosauria</taxon>
        <taxon>Saurischia</taxon>
        <taxon>Theropoda</taxon>
        <taxon>Coelurosauria</taxon>
        <taxon>Aves</taxon>
        <taxon>Neognathae</taxon>
        <taxon>Neoaves</taxon>
        <taxon>Telluraves</taxon>
        <taxon>Australaves</taxon>
        <taxon>Passeriformes</taxon>
        <taxon>Corvoidea</taxon>
        <taxon>Irenidae</taxon>
        <taxon>Chloropsis</taxon>
    </lineage>
</organism>
<dbReference type="InterPro" id="IPR048733">
    <property type="entry name" value="CFA69_ARM_dom"/>
</dbReference>